<evidence type="ECO:0000256" key="1">
    <source>
        <dbReference type="ARBA" id="ARBA00006484"/>
    </source>
</evidence>
<dbReference type="PRINTS" id="PR00081">
    <property type="entry name" value="GDHRDH"/>
</dbReference>
<dbReference type="FunFam" id="3.40.50.720:FF:000084">
    <property type="entry name" value="Short-chain dehydrogenase reductase"/>
    <property type="match status" value="1"/>
</dbReference>
<sequence>MTDKPIRIALVTGAAQGIGRGIALRLAKDGLHVAINDIPSKLDVLASVSKDIEAMGMKSSVHPADVSQEEEVRKMVEEVVETHGGLDVMIANAGIAINKPLMETSVEEWDRIFSINARGAFLCYQYAGKQMIKQGRGGRIVGASSILGKAGVSPTLGSYVGTKFAVRGITQAAAGELGPFKITVNAYAPGLIDTQMTRNLDKDAEERYNWQAGDFFKSVPAILHMTMKVALKETYLVQLTINRGA</sequence>
<reference evidence="4 5" key="1">
    <citation type="journal article" date="2020" name="ISME J.">
        <title>Uncovering the hidden diversity of litter-decomposition mechanisms in mushroom-forming fungi.</title>
        <authorList>
            <person name="Floudas D."/>
            <person name="Bentzer J."/>
            <person name="Ahren D."/>
            <person name="Johansson T."/>
            <person name="Persson P."/>
            <person name="Tunlid A."/>
        </authorList>
    </citation>
    <scope>NUCLEOTIDE SEQUENCE [LARGE SCALE GENOMIC DNA]</scope>
    <source>
        <strain evidence="4 5">CBS 291.85</strain>
    </source>
</reference>
<dbReference type="Gene3D" id="3.40.50.720">
    <property type="entry name" value="NAD(P)-binding Rossmann-like Domain"/>
    <property type="match status" value="1"/>
</dbReference>
<keyword evidence="5" id="KW-1185">Reference proteome</keyword>
<accession>A0A8H5FR69</accession>
<evidence type="ECO:0000256" key="2">
    <source>
        <dbReference type="ARBA" id="ARBA00022857"/>
    </source>
</evidence>
<evidence type="ECO:0000313" key="5">
    <source>
        <dbReference type="Proteomes" id="UP000559256"/>
    </source>
</evidence>
<dbReference type="GO" id="GO:0016616">
    <property type="term" value="F:oxidoreductase activity, acting on the CH-OH group of donors, NAD or NADP as acceptor"/>
    <property type="evidence" value="ECO:0007669"/>
    <property type="project" value="TreeGrafter"/>
</dbReference>
<dbReference type="GO" id="GO:0006633">
    <property type="term" value="P:fatty acid biosynthetic process"/>
    <property type="evidence" value="ECO:0007669"/>
    <property type="project" value="TreeGrafter"/>
</dbReference>
<dbReference type="Proteomes" id="UP000559256">
    <property type="component" value="Unassembled WGS sequence"/>
</dbReference>
<dbReference type="PRINTS" id="PR00080">
    <property type="entry name" value="SDRFAMILY"/>
</dbReference>
<name>A0A8H5FR69_9AGAR</name>
<dbReference type="PANTHER" id="PTHR42760">
    <property type="entry name" value="SHORT-CHAIN DEHYDROGENASES/REDUCTASES FAMILY MEMBER"/>
    <property type="match status" value="1"/>
</dbReference>
<dbReference type="OrthoDB" id="498125at2759"/>
<dbReference type="InterPro" id="IPR036291">
    <property type="entry name" value="NAD(P)-bd_dom_sf"/>
</dbReference>
<dbReference type="SUPFAM" id="SSF51735">
    <property type="entry name" value="NAD(P)-binding Rossmann-fold domains"/>
    <property type="match status" value="1"/>
</dbReference>
<dbReference type="InterPro" id="IPR002347">
    <property type="entry name" value="SDR_fam"/>
</dbReference>
<dbReference type="Pfam" id="PF00106">
    <property type="entry name" value="adh_short"/>
    <property type="match status" value="1"/>
</dbReference>
<comment type="similarity">
    <text evidence="1 3">Belongs to the short-chain dehydrogenases/reductases (SDR) family.</text>
</comment>
<dbReference type="PANTHER" id="PTHR42760:SF121">
    <property type="entry name" value="3-OXOACYL-(ACYL-CARRIER-PROTEIN) REDUCTASE"/>
    <property type="match status" value="1"/>
</dbReference>
<dbReference type="GO" id="GO:0048038">
    <property type="term" value="F:quinone binding"/>
    <property type="evidence" value="ECO:0007669"/>
    <property type="project" value="TreeGrafter"/>
</dbReference>
<keyword evidence="2" id="KW-0521">NADP</keyword>
<evidence type="ECO:0000313" key="4">
    <source>
        <dbReference type="EMBL" id="KAF5346154.1"/>
    </source>
</evidence>
<dbReference type="EMBL" id="JAACJM010000105">
    <property type="protein sequence ID" value="KAF5346154.1"/>
    <property type="molecule type" value="Genomic_DNA"/>
</dbReference>
<gene>
    <name evidence="4" type="ORF">D9758_009949</name>
</gene>
<dbReference type="PROSITE" id="PS00061">
    <property type="entry name" value="ADH_SHORT"/>
    <property type="match status" value="1"/>
</dbReference>
<protein>
    <submittedName>
        <fullName evidence="4">Uncharacterized protein</fullName>
    </submittedName>
</protein>
<dbReference type="InterPro" id="IPR020904">
    <property type="entry name" value="Sc_DH/Rdtase_CS"/>
</dbReference>
<evidence type="ECO:0000256" key="3">
    <source>
        <dbReference type="RuleBase" id="RU000363"/>
    </source>
</evidence>
<dbReference type="AlphaFoldDB" id="A0A8H5FR69"/>
<comment type="caution">
    <text evidence="4">The sequence shown here is derived from an EMBL/GenBank/DDBJ whole genome shotgun (WGS) entry which is preliminary data.</text>
</comment>
<proteinExistence type="inferred from homology"/>
<organism evidence="4 5">
    <name type="scientific">Tetrapyrgos nigripes</name>
    <dbReference type="NCBI Taxonomy" id="182062"/>
    <lineage>
        <taxon>Eukaryota</taxon>
        <taxon>Fungi</taxon>
        <taxon>Dikarya</taxon>
        <taxon>Basidiomycota</taxon>
        <taxon>Agaricomycotina</taxon>
        <taxon>Agaricomycetes</taxon>
        <taxon>Agaricomycetidae</taxon>
        <taxon>Agaricales</taxon>
        <taxon>Marasmiineae</taxon>
        <taxon>Marasmiaceae</taxon>
        <taxon>Tetrapyrgos</taxon>
    </lineage>
</organism>